<dbReference type="Pfam" id="PF01457">
    <property type="entry name" value="Peptidase_M8"/>
    <property type="match status" value="1"/>
</dbReference>
<evidence type="ECO:0000256" key="2">
    <source>
        <dbReference type="ARBA" id="ARBA00005860"/>
    </source>
</evidence>
<dbReference type="Proteomes" id="UP001158986">
    <property type="component" value="Unassembled WGS sequence"/>
</dbReference>
<reference evidence="9 10" key="1">
    <citation type="submission" date="2021-11" db="EMBL/GenBank/DDBJ databases">
        <authorList>
            <person name="Islam A."/>
            <person name="Islam S."/>
            <person name="Flora M.S."/>
            <person name="Rahman M."/>
            <person name="Ziaur R.M."/>
            <person name="Epstein J.H."/>
            <person name="Hassan M."/>
            <person name="Klassen M."/>
            <person name="Woodard K."/>
            <person name="Webb A."/>
            <person name="Webby R.J."/>
            <person name="El Zowalaty M.E."/>
        </authorList>
    </citation>
    <scope>NUCLEOTIDE SEQUENCE [LARGE SCALE GENOMIC DNA]</scope>
    <source>
        <strain evidence="9">Pbs1</strain>
    </source>
</reference>
<comment type="similarity">
    <text evidence="2">Belongs to the peptidase M8 family.</text>
</comment>
<dbReference type="InterPro" id="IPR001577">
    <property type="entry name" value="Peptidase_M8"/>
</dbReference>
<gene>
    <name evidence="9" type="ORF">PBS001_LOCUS5569</name>
</gene>
<keyword evidence="5" id="KW-0378">Hydrolase</keyword>
<protein>
    <recommendedName>
        <fullName evidence="11">Leishmanolysin-like peptidase</fullName>
    </recommendedName>
</protein>
<dbReference type="SUPFAM" id="SSF55486">
    <property type="entry name" value="Metalloproteases ('zincins'), catalytic domain"/>
    <property type="match status" value="1"/>
</dbReference>
<keyword evidence="3" id="KW-0645">Protease</keyword>
<dbReference type="PANTHER" id="PTHR10942:SF0">
    <property type="entry name" value="LEISHMANOLYSIN-LIKE PEPTIDASE"/>
    <property type="match status" value="1"/>
</dbReference>
<evidence type="ECO:0000256" key="3">
    <source>
        <dbReference type="ARBA" id="ARBA00022670"/>
    </source>
</evidence>
<name>A0ABN8D1P3_9STRA</name>
<dbReference type="Gene3D" id="2.10.55.10">
    <property type="entry name" value="Leishmanolysin domain 3"/>
    <property type="match status" value="1"/>
</dbReference>
<evidence type="ECO:0008006" key="11">
    <source>
        <dbReference type="Google" id="ProtNLM"/>
    </source>
</evidence>
<proteinExistence type="inferred from homology"/>
<keyword evidence="4" id="KW-0479">Metal-binding</keyword>
<accession>A0ABN8D1P3</accession>
<evidence type="ECO:0000256" key="6">
    <source>
        <dbReference type="ARBA" id="ARBA00022833"/>
    </source>
</evidence>
<evidence type="ECO:0000256" key="7">
    <source>
        <dbReference type="ARBA" id="ARBA00023049"/>
    </source>
</evidence>
<evidence type="ECO:0000256" key="1">
    <source>
        <dbReference type="ARBA" id="ARBA00001947"/>
    </source>
</evidence>
<keyword evidence="6" id="KW-0862">Zinc</keyword>
<evidence type="ECO:0000256" key="4">
    <source>
        <dbReference type="ARBA" id="ARBA00022723"/>
    </source>
</evidence>
<comment type="caution">
    <text evidence="9">The sequence shown here is derived from an EMBL/GenBank/DDBJ whole genome shotgun (WGS) entry which is preliminary data.</text>
</comment>
<evidence type="ECO:0000256" key="8">
    <source>
        <dbReference type="SAM" id="MobiDB-lite"/>
    </source>
</evidence>
<evidence type="ECO:0000256" key="5">
    <source>
        <dbReference type="ARBA" id="ARBA00022801"/>
    </source>
</evidence>
<evidence type="ECO:0000313" key="10">
    <source>
        <dbReference type="Proteomes" id="UP001158986"/>
    </source>
</evidence>
<dbReference type="PANTHER" id="PTHR10942">
    <property type="entry name" value="LEISHMANOLYSIN-LIKE PEPTIDASE"/>
    <property type="match status" value="1"/>
</dbReference>
<feature type="compositionally biased region" description="Basic and acidic residues" evidence="8">
    <location>
        <begin position="41"/>
        <end position="55"/>
    </location>
</feature>
<keyword evidence="10" id="KW-1185">Reference proteome</keyword>
<sequence>MVNFCPNGLSNATSVFERQVATALHEFTHALRSSSRFFPLMRHEDGTRRTPRDGEGNPPTHSSGVCPNGKNITYYVEPSSQTIKFSTERNHVVAKMVTPHVRKFVRDHFNCSTLKGGEIESQDGECLGSHWEERLFEPEDMTPVSSYRNVFSGLTLAFFVDSGWYRVNLSTSEVLHFGRKKGCIFATEKCINPATQAPLASDHFCTTSVNEFQGCSIDATSCALCSLSTKSLSILTEYQYLSNISTKGGPNSYADFCPLIVGYTGGDCSITSNVLKLGTTTINAFGETYCPTCKCTTTSLRSVDSLKWLISSPRQSGCYDMRCLANDNAITA</sequence>
<dbReference type="PRINTS" id="PR00782">
    <property type="entry name" value="LSHMANOLYSIN"/>
</dbReference>
<feature type="region of interest" description="Disordered" evidence="8">
    <location>
        <begin position="41"/>
        <end position="67"/>
    </location>
</feature>
<evidence type="ECO:0000313" key="9">
    <source>
        <dbReference type="EMBL" id="CAH0519027.1"/>
    </source>
</evidence>
<comment type="cofactor">
    <cofactor evidence="1">
        <name>Zn(2+)</name>
        <dbReference type="ChEBI" id="CHEBI:29105"/>
    </cofactor>
</comment>
<keyword evidence="7" id="KW-0482">Metalloprotease</keyword>
<organism evidence="9 10">
    <name type="scientific">Peronospora belbahrii</name>
    <dbReference type="NCBI Taxonomy" id="622444"/>
    <lineage>
        <taxon>Eukaryota</taxon>
        <taxon>Sar</taxon>
        <taxon>Stramenopiles</taxon>
        <taxon>Oomycota</taxon>
        <taxon>Peronosporomycetes</taxon>
        <taxon>Peronosporales</taxon>
        <taxon>Peronosporaceae</taxon>
        <taxon>Peronospora</taxon>
    </lineage>
</organism>
<dbReference type="EMBL" id="CAKLCB010000276">
    <property type="protein sequence ID" value="CAH0519027.1"/>
    <property type="molecule type" value="Genomic_DNA"/>
</dbReference>
<dbReference type="Gene3D" id="3.90.132.10">
    <property type="entry name" value="Leishmanolysin , domain 2"/>
    <property type="match status" value="1"/>
</dbReference>